<accession>A0A2T1HT61</accession>
<dbReference type="AlphaFoldDB" id="A0A2T1HT61"/>
<sequence length="110" mass="11952">MTDEVLLSVDTITIAALMRAMQVVIHAYQDANQDTEAFDRLETLALNEIKALDTGAFAYEEQAEGLAQGLLLTRSVFRYARAQAEASVDPAGVQPKGRSPRPSAVCAQRN</sequence>
<dbReference type="Proteomes" id="UP000239772">
    <property type="component" value="Unassembled WGS sequence"/>
</dbReference>
<organism evidence="2 3">
    <name type="scientific">Alsobacter soli</name>
    <dbReference type="NCBI Taxonomy" id="2109933"/>
    <lineage>
        <taxon>Bacteria</taxon>
        <taxon>Pseudomonadati</taxon>
        <taxon>Pseudomonadota</taxon>
        <taxon>Alphaproteobacteria</taxon>
        <taxon>Hyphomicrobiales</taxon>
        <taxon>Alsobacteraceae</taxon>
        <taxon>Alsobacter</taxon>
    </lineage>
</organism>
<reference evidence="3" key="1">
    <citation type="submission" date="2018-03" db="EMBL/GenBank/DDBJ databases">
        <authorList>
            <person name="Sun L."/>
            <person name="Liu H."/>
            <person name="Chen W."/>
            <person name="Huang K."/>
            <person name="Liu W."/>
            <person name="Gao X."/>
        </authorList>
    </citation>
    <scope>NUCLEOTIDE SEQUENCE [LARGE SCALE GENOMIC DNA]</scope>
    <source>
        <strain evidence="3">SH9</strain>
    </source>
</reference>
<evidence type="ECO:0000313" key="2">
    <source>
        <dbReference type="EMBL" id="PSC04836.1"/>
    </source>
</evidence>
<name>A0A2T1HT61_9HYPH</name>
<evidence type="ECO:0000256" key="1">
    <source>
        <dbReference type="SAM" id="MobiDB-lite"/>
    </source>
</evidence>
<proteinExistence type="predicted"/>
<dbReference type="EMBL" id="PVZS01000011">
    <property type="protein sequence ID" value="PSC04836.1"/>
    <property type="molecule type" value="Genomic_DNA"/>
</dbReference>
<dbReference type="RefSeq" id="WP_106337262.1">
    <property type="nucleotide sequence ID" value="NZ_PVZS01000011.1"/>
</dbReference>
<evidence type="ECO:0000313" key="3">
    <source>
        <dbReference type="Proteomes" id="UP000239772"/>
    </source>
</evidence>
<gene>
    <name evidence="2" type="ORF">SLNSH_12185</name>
</gene>
<feature type="region of interest" description="Disordered" evidence="1">
    <location>
        <begin position="85"/>
        <end position="110"/>
    </location>
</feature>
<comment type="caution">
    <text evidence="2">The sequence shown here is derived from an EMBL/GenBank/DDBJ whole genome shotgun (WGS) entry which is preliminary data.</text>
</comment>
<keyword evidence="3" id="KW-1185">Reference proteome</keyword>
<protein>
    <submittedName>
        <fullName evidence="2">Uncharacterized protein</fullName>
    </submittedName>
</protein>